<keyword evidence="2" id="KW-0378">Hydrolase</keyword>
<dbReference type="InterPro" id="IPR001360">
    <property type="entry name" value="Glyco_hydro_1"/>
</dbReference>
<dbReference type="PANTHER" id="PTHR10353">
    <property type="entry name" value="GLYCOSYL HYDROLASE"/>
    <property type="match status" value="1"/>
</dbReference>
<dbReference type="SUPFAM" id="SSF51445">
    <property type="entry name" value="(Trans)glycosidases"/>
    <property type="match status" value="1"/>
</dbReference>
<name>A0A9D5CRJ7_9LILI</name>
<sequence>MTTEEAKTDKARKRYFELHLAEVRDAIKAGVDVKGYFAGSLADSFKRGSGYTLRFGLNYVDFNTLQRSPKDSAKYVVL</sequence>
<keyword evidence="6" id="KW-1185">Reference proteome</keyword>
<comment type="caution">
    <text evidence="5">The sequence shown here is derived from an EMBL/GenBank/DDBJ whole genome shotgun (WGS) entry which is preliminary data.</text>
</comment>
<evidence type="ECO:0000256" key="1">
    <source>
        <dbReference type="ARBA" id="ARBA00010838"/>
    </source>
</evidence>
<dbReference type="GO" id="GO:0008422">
    <property type="term" value="F:beta-glucosidase activity"/>
    <property type="evidence" value="ECO:0007669"/>
    <property type="project" value="TreeGrafter"/>
</dbReference>
<comment type="similarity">
    <text evidence="1 4">Belongs to the glycosyl hydrolase 1 family.</text>
</comment>
<reference evidence="5" key="2">
    <citation type="journal article" date="2022" name="Hortic Res">
        <title>The genome of Dioscorea zingiberensis sheds light on the biosynthesis, origin and evolution of the medicinally important diosgenin saponins.</title>
        <authorList>
            <person name="Li Y."/>
            <person name="Tan C."/>
            <person name="Li Z."/>
            <person name="Guo J."/>
            <person name="Li S."/>
            <person name="Chen X."/>
            <person name="Wang C."/>
            <person name="Dai X."/>
            <person name="Yang H."/>
            <person name="Song W."/>
            <person name="Hou L."/>
            <person name="Xu J."/>
            <person name="Tong Z."/>
            <person name="Xu A."/>
            <person name="Yuan X."/>
            <person name="Wang W."/>
            <person name="Yang Q."/>
            <person name="Chen L."/>
            <person name="Sun Z."/>
            <person name="Wang K."/>
            <person name="Pan B."/>
            <person name="Chen J."/>
            <person name="Bao Y."/>
            <person name="Liu F."/>
            <person name="Qi X."/>
            <person name="Gang D.R."/>
            <person name="Wen J."/>
            <person name="Li J."/>
        </authorList>
    </citation>
    <scope>NUCLEOTIDE SEQUENCE</scope>
    <source>
        <strain evidence="5">Dzin_1.0</strain>
    </source>
</reference>
<organism evidence="5 6">
    <name type="scientific">Dioscorea zingiberensis</name>
    <dbReference type="NCBI Taxonomy" id="325984"/>
    <lineage>
        <taxon>Eukaryota</taxon>
        <taxon>Viridiplantae</taxon>
        <taxon>Streptophyta</taxon>
        <taxon>Embryophyta</taxon>
        <taxon>Tracheophyta</taxon>
        <taxon>Spermatophyta</taxon>
        <taxon>Magnoliopsida</taxon>
        <taxon>Liliopsida</taxon>
        <taxon>Dioscoreales</taxon>
        <taxon>Dioscoreaceae</taxon>
        <taxon>Dioscorea</taxon>
    </lineage>
</organism>
<dbReference type="PRINTS" id="PR00131">
    <property type="entry name" value="GLHYDRLASE1"/>
</dbReference>
<dbReference type="OrthoDB" id="65569at2759"/>
<dbReference type="InterPro" id="IPR017853">
    <property type="entry name" value="GH"/>
</dbReference>
<protein>
    <submittedName>
        <fullName evidence="5">Uncharacterized protein</fullName>
    </submittedName>
</protein>
<accession>A0A9D5CRJ7</accession>
<evidence type="ECO:0000313" key="5">
    <source>
        <dbReference type="EMBL" id="KAJ0976990.1"/>
    </source>
</evidence>
<dbReference type="GO" id="GO:0005975">
    <property type="term" value="P:carbohydrate metabolic process"/>
    <property type="evidence" value="ECO:0007669"/>
    <property type="project" value="InterPro"/>
</dbReference>
<reference evidence="5" key="1">
    <citation type="submission" date="2021-03" db="EMBL/GenBank/DDBJ databases">
        <authorList>
            <person name="Li Z."/>
            <person name="Yang C."/>
        </authorList>
    </citation>
    <scope>NUCLEOTIDE SEQUENCE</scope>
    <source>
        <strain evidence="5">Dzin_1.0</strain>
        <tissue evidence="5">Leaf</tissue>
    </source>
</reference>
<gene>
    <name evidence="5" type="ORF">J5N97_012464</name>
</gene>
<evidence type="ECO:0000256" key="3">
    <source>
        <dbReference type="ARBA" id="ARBA00023295"/>
    </source>
</evidence>
<evidence type="ECO:0000256" key="2">
    <source>
        <dbReference type="ARBA" id="ARBA00022801"/>
    </source>
</evidence>
<keyword evidence="3" id="KW-0326">Glycosidase</keyword>
<dbReference type="Gene3D" id="3.20.20.80">
    <property type="entry name" value="Glycosidases"/>
    <property type="match status" value="1"/>
</dbReference>
<dbReference type="Proteomes" id="UP001085076">
    <property type="component" value="Miscellaneous, Linkage group lg03"/>
</dbReference>
<dbReference type="AlphaFoldDB" id="A0A9D5CRJ7"/>
<dbReference type="EMBL" id="JAGGNH010000003">
    <property type="protein sequence ID" value="KAJ0976990.1"/>
    <property type="molecule type" value="Genomic_DNA"/>
</dbReference>
<evidence type="ECO:0000313" key="6">
    <source>
        <dbReference type="Proteomes" id="UP001085076"/>
    </source>
</evidence>
<dbReference type="Pfam" id="PF00232">
    <property type="entry name" value="Glyco_hydro_1"/>
    <property type="match status" value="1"/>
</dbReference>
<proteinExistence type="inferred from homology"/>
<evidence type="ECO:0000256" key="4">
    <source>
        <dbReference type="RuleBase" id="RU003690"/>
    </source>
</evidence>
<dbReference type="PANTHER" id="PTHR10353:SF36">
    <property type="entry name" value="LP05116P"/>
    <property type="match status" value="1"/>
</dbReference>